<dbReference type="Pfam" id="PF00004">
    <property type="entry name" value="AAA"/>
    <property type="match status" value="1"/>
</dbReference>
<proteinExistence type="inferred from homology"/>
<feature type="compositionally biased region" description="Acidic residues" evidence="6">
    <location>
        <begin position="180"/>
        <end position="197"/>
    </location>
</feature>
<evidence type="ECO:0000313" key="9">
    <source>
        <dbReference type="EMBL" id="TPX32065.1"/>
    </source>
</evidence>
<keyword evidence="3" id="KW-0235">DNA replication</keyword>
<dbReference type="GO" id="GO:0006270">
    <property type="term" value="P:DNA replication initiation"/>
    <property type="evidence" value="ECO:0007669"/>
    <property type="project" value="TreeGrafter"/>
</dbReference>
<evidence type="ECO:0000259" key="8">
    <source>
        <dbReference type="Pfam" id="PF14629"/>
    </source>
</evidence>
<dbReference type="InterPro" id="IPR032705">
    <property type="entry name" value="ORC4_C"/>
</dbReference>
<evidence type="ECO:0000256" key="2">
    <source>
        <dbReference type="ARBA" id="ARBA00005334"/>
    </source>
</evidence>
<keyword evidence="10" id="KW-1185">Reference proteome</keyword>
<accession>A0A507C3D8</accession>
<keyword evidence="5" id="KW-0539">Nucleus</keyword>
<evidence type="ECO:0000256" key="5">
    <source>
        <dbReference type="ARBA" id="ARBA00023242"/>
    </source>
</evidence>
<dbReference type="InterPro" id="IPR016527">
    <property type="entry name" value="ORC4"/>
</dbReference>
<feature type="compositionally biased region" description="Low complexity" evidence="6">
    <location>
        <begin position="40"/>
        <end position="54"/>
    </location>
</feature>
<evidence type="ECO:0000313" key="10">
    <source>
        <dbReference type="Proteomes" id="UP000319731"/>
    </source>
</evidence>
<dbReference type="PANTHER" id="PTHR12087">
    <property type="entry name" value="ORIGIN RECOGNITION COMPLEX SUBUNIT 4"/>
    <property type="match status" value="1"/>
</dbReference>
<name>A0A507C3D8_9FUNG</name>
<feature type="compositionally biased region" description="Basic and acidic residues" evidence="6">
    <location>
        <begin position="125"/>
        <end position="134"/>
    </location>
</feature>
<dbReference type="STRING" id="1806994.A0A507C3D8"/>
<feature type="region of interest" description="Disordered" evidence="6">
    <location>
        <begin position="18"/>
        <end position="90"/>
    </location>
</feature>
<dbReference type="GeneID" id="42006010"/>
<comment type="similarity">
    <text evidence="2">Belongs to the ORC4 family.</text>
</comment>
<dbReference type="RefSeq" id="XP_031023339.1">
    <property type="nucleotide sequence ID" value="XM_031170713.1"/>
</dbReference>
<dbReference type="InterPro" id="IPR003959">
    <property type="entry name" value="ATPase_AAA_core"/>
</dbReference>
<feature type="domain" description="Origin recognition complex subunit 4 C-terminal" evidence="8">
    <location>
        <begin position="442"/>
        <end position="654"/>
    </location>
</feature>
<dbReference type="SUPFAM" id="SSF52540">
    <property type="entry name" value="P-loop containing nucleoside triphosphate hydrolases"/>
    <property type="match status" value="1"/>
</dbReference>
<evidence type="ECO:0000256" key="1">
    <source>
        <dbReference type="ARBA" id="ARBA00004123"/>
    </source>
</evidence>
<dbReference type="InterPro" id="IPR027417">
    <property type="entry name" value="P-loop_NTPase"/>
</dbReference>
<dbReference type="PANTHER" id="PTHR12087:SF0">
    <property type="entry name" value="ORIGIN RECOGNITION COMPLEX SUBUNIT 4"/>
    <property type="match status" value="1"/>
</dbReference>
<dbReference type="GO" id="GO:0003688">
    <property type="term" value="F:DNA replication origin binding"/>
    <property type="evidence" value="ECO:0007669"/>
    <property type="project" value="TreeGrafter"/>
</dbReference>
<dbReference type="EMBL" id="QEAO01000035">
    <property type="protein sequence ID" value="TPX32065.1"/>
    <property type="molecule type" value="Genomic_DNA"/>
</dbReference>
<sequence>MIGGRDKKMRSVVRVEDPYAFPGTDDTPEIVATKPRMTRAASKTTHKTPPAAATRKNPARNNNTPVVATTRTPTNHNPPTIPNRSSGRLAANISRPNSRAVFPKTPTKQHYNAVVQVDLGSDDDIDHRQDHTDQAEDQANEDVVMLANPTRRTRSTKVPSTAATVKKSNKDEDAMIVGSDNDDEEDAGIDEDCDQQDDQPQPPVKKKAKTDIPDLPPATVAAVDINALKRAKRIVLDRLAGANPPRNLIGLDEPFNVLYELVSRTIRFGEGNSVVCIGARGTGKSMTLKMVLDKIRAEQVGDKPYIEIALSGLLHTDDRYALRAMARALKIEQQPELNGATRLSFSESMQHVLDTLRAGTAKTVPVIITIDEFDVFASHSTRQHLLYNLFDAAQSGQSPVLIVGLTHRFDALEGLEKRVRSRFSQRQIFFYPPQTLKEFTSVFEAHLLLDQDPDLDSSYIEEYNRSVRSLLKDAHFREVCRDEFHLGRDIRRLRNVLFTCVSSLKPTQPFLSCVTFTEIVKDQMVDASKSLISSLSTLELCLVLSVRTLLLANHETINFEMVHDEYQTYLKDYETRSGSGRSNGSLGKAFGESTGGVGVRDLVYSRGVVMKAFEQLLLLGLLRGSSDRGTKTDSFYGNGLKEYRMVKPMFGPDQAATWIKSIPELPTIVSKWVSS</sequence>
<dbReference type="AlphaFoldDB" id="A0A507C3D8"/>
<feature type="compositionally biased region" description="Low complexity" evidence="6">
    <location>
        <begin position="69"/>
        <end position="78"/>
    </location>
</feature>
<dbReference type="OrthoDB" id="343623at2759"/>
<reference evidence="9 10" key="1">
    <citation type="journal article" date="2019" name="Sci. Rep.">
        <title>Comparative genomics of chytrid fungi reveal insights into the obligate biotrophic and pathogenic lifestyle of Synchytrium endobioticum.</title>
        <authorList>
            <person name="van de Vossenberg B.T.L.H."/>
            <person name="Warris S."/>
            <person name="Nguyen H.D.T."/>
            <person name="van Gent-Pelzer M.P.E."/>
            <person name="Joly D.L."/>
            <person name="van de Geest H.C."/>
            <person name="Bonants P.J.M."/>
            <person name="Smith D.S."/>
            <person name="Levesque C.A."/>
            <person name="van der Lee T.A.J."/>
        </authorList>
    </citation>
    <scope>NUCLEOTIDE SEQUENCE [LARGE SCALE GENOMIC DNA]</scope>
    <source>
        <strain evidence="9 10">JEL517</strain>
    </source>
</reference>
<evidence type="ECO:0000256" key="3">
    <source>
        <dbReference type="ARBA" id="ARBA00022705"/>
    </source>
</evidence>
<feature type="region of interest" description="Disordered" evidence="6">
    <location>
        <begin position="122"/>
        <end position="213"/>
    </location>
</feature>
<gene>
    <name evidence="9" type="ORF">SmJEL517_g04785</name>
</gene>
<feature type="domain" description="ATPase AAA-type core" evidence="7">
    <location>
        <begin position="276"/>
        <end position="427"/>
    </location>
</feature>
<dbReference type="Proteomes" id="UP000319731">
    <property type="component" value="Unassembled WGS sequence"/>
</dbReference>
<dbReference type="Pfam" id="PF14629">
    <property type="entry name" value="ORC4_C"/>
    <property type="match status" value="1"/>
</dbReference>
<comment type="subcellular location">
    <subcellularLocation>
        <location evidence="1">Nucleus</location>
    </subcellularLocation>
</comment>
<dbReference type="GO" id="GO:0005664">
    <property type="term" value="C:nuclear origin of replication recognition complex"/>
    <property type="evidence" value="ECO:0007669"/>
    <property type="project" value="TreeGrafter"/>
</dbReference>
<evidence type="ECO:0000256" key="6">
    <source>
        <dbReference type="SAM" id="MobiDB-lite"/>
    </source>
</evidence>
<organism evidence="9 10">
    <name type="scientific">Synchytrium microbalum</name>
    <dbReference type="NCBI Taxonomy" id="1806994"/>
    <lineage>
        <taxon>Eukaryota</taxon>
        <taxon>Fungi</taxon>
        <taxon>Fungi incertae sedis</taxon>
        <taxon>Chytridiomycota</taxon>
        <taxon>Chytridiomycota incertae sedis</taxon>
        <taxon>Chytridiomycetes</taxon>
        <taxon>Synchytriales</taxon>
        <taxon>Synchytriaceae</taxon>
        <taxon>Synchytrium</taxon>
    </lineage>
</organism>
<protein>
    <submittedName>
        <fullName evidence="9">Uncharacterized protein</fullName>
    </submittedName>
</protein>
<comment type="caution">
    <text evidence="9">The sequence shown here is derived from an EMBL/GenBank/DDBJ whole genome shotgun (WGS) entry which is preliminary data.</text>
</comment>
<evidence type="ECO:0000259" key="7">
    <source>
        <dbReference type="Pfam" id="PF00004"/>
    </source>
</evidence>
<dbReference type="GO" id="GO:0005524">
    <property type="term" value="F:ATP binding"/>
    <property type="evidence" value="ECO:0007669"/>
    <property type="project" value="InterPro"/>
</dbReference>
<evidence type="ECO:0000256" key="4">
    <source>
        <dbReference type="ARBA" id="ARBA00023125"/>
    </source>
</evidence>
<dbReference type="GO" id="GO:0016887">
    <property type="term" value="F:ATP hydrolysis activity"/>
    <property type="evidence" value="ECO:0007669"/>
    <property type="project" value="InterPro"/>
</dbReference>
<keyword evidence="4" id="KW-0238">DNA-binding</keyword>
<dbReference type="Gene3D" id="3.40.50.300">
    <property type="entry name" value="P-loop containing nucleotide triphosphate hydrolases"/>
    <property type="match status" value="1"/>
</dbReference>